<dbReference type="OMA" id="AATKNIW"/>
<organism evidence="4">
    <name type="scientific">Culicoides sonorensis</name>
    <name type="common">Biting midge</name>
    <dbReference type="NCBI Taxonomy" id="179676"/>
    <lineage>
        <taxon>Eukaryota</taxon>
        <taxon>Metazoa</taxon>
        <taxon>Ecdysozoa</taxon>
        <taxon>Arthropoda</taxon>
        <taxon>Hexapoda</taxon>
        <taxon>Insecta</taxon>
        <taxon>Pterygota</taxon>
        <taxon>Neoptera</taxon>
        <taxon>Endopterygota</taxon>
        <taxon>Diptera</taxon>
        <taxon>Nematocera</taxon>
        <taxon>Chironomoidea</taxon>
        <taxon>Ceratopogonidae</taxon>
        <taxon>Ceratopogoninae</taxon>
        <taxon>Culicoides</taxon>
        <taxon>Monoculicoides</taxon>
    </lineage>
</organism>
<gene>
    <name evidence="4" type="primary">CSON006897</name>
</gene>
<protein>
    <submittedName>
        <fullName evidence="4">CSON006897 protein</fullName>
    </submittedName>
</protein>
<reference evidence="4" key="1">
    <citation type="submission" date="2018-07" db="EMBL/GenBank/DDBJ databases">
        <authorList>
            <person name="Quirk P.G."/>
            <person name="Krulwich T.A."/>
        </authorList>
    </citation>
    <scope>NUCLEOTIDE SEQUENCE</scope>
</reference>
<sequence>MFKIIILLSMIGISIQQDESQASVLRFDNVIGPETGQYEYAYETSNGIKEEAQGEGGKFAKGFFEYTSPEGTPVRVEYFADDNGFQPEGDVLPTPHPAVAKAIEYLKNNLPKQA</sequence>
<evidence type="ECO:0000256" key="3">
    <source>
        <dbReference type="SAM" id="SignalP"/>
    </source>
</evidence>
<dbReference type="GO" id="GO:0008010">
    <property type="term" value="F:structural constituent of chitin-based larval cuticle"/>
    <property type="evidence" value="ECO:0007669"/>
    <property type="project" value="TreeGrafter"/>
</dbReference>
<dbReference type="PROSITE" id="PS51155">
    <property type="entry name" value="CHIT_BIND_RR_2"/>
    <property type="match status" value="1"/>
</dbReference>
<keyword evidence="1 2" id="KW-0193">Cuticle</keyword>
<feature type="signal peptide" evidence="3">
    <location>
        <begin position="1"/>
        <end position="16"/>
    </location>
</feature>
<evidence type="ECO:0000256" key="2">
    <source>
        <dbReference type="PROSITE-ProRule" id="PRU00497"/>
    </source>
</evidence>
<dbReference type="VEuPathDB" id="VectorBase:CSON006897"/>
<dbReference type="InterPro" id="IPR000618">
    <property type="entry name" value="Insect_cuticle"/>
</dbReference>
<dbReference type="GO" id="GO:0062129">
    <property type="term" value="C:chitin-based extracellular matrix"/>
    <property type="evidence" value="ECO:0007669"/>
    <property type="project" value="TreeGrafter"/>
</dbReference>
<dbReference type="InterPro" id="IPR031311">
    <property type="entry name" value="CHIT_BIND_RR_consensus"/>
</dbReference>
<dbReference type="PANTHER" id="PTHR10380">
    <property type="entry name" value="CUTICLE PROTEIN"/>
    <property type="match status" value="1"/>
</dbReference>
<feature type="chain" id="PRO_5016349411" evidence="3">
    <location>
        <begin position="17"/>
        <end position="114"/>
    </location>
</feature>
<accession>A0A336LXK4</accession>
<dbReference type="AlphaFoldDB" id="A0A336LXK4"/>
<name>A0A336LXK4_CULSO</name>
<dbReference type="PROSITE" id="PS00233">
    <property type="entry name" value="CHIT_BIND_RR_1"/>
    <property type="match status" value="1"/>
</dbReference>
<dbReference type="PANTHER" id="PTHR10380:SF173">
    <property type="entry name" value="CUTICULAR PROTEIN 47EF, ISOFORM C-RELATED"/>
    <property type="match status" value="1"/>
</dbReference>
<evidence type="ECO:0000256" key="1">
    <source>
        <dbReference type="ARBA" id="ARBA00022460"/>
    </source>
</evidence>
<dbReference type="InterPro" id="IPR050468">
    <property type="entry name" value="Cuticle_Struct_Prot"/>
</dbReference>
<proteinExistence type="predicted"/>
<keyword evidence="3" id="KW-0732">Signal</keyword>
<evidence type="ECO:0000313" key="4">
    <source>
        <dbReference type="EMBL" id="SSX22540.1"/>
    </source>
</evidence>
<dbReference type="Pfam" id="PF00379">
    <property type="entry name" value="Chitin_bind_4"/>
    <property type="match status" value="1"/>
</dbReference>
<dbReference type="EMBL" id="UFQT01000259">
    <property type="protein sequence ID" value="SSX22540.1"/>
    <property type="molecule type" value="Genomic_DNA"/>
</dbReference>
<dbReference type="PRINTS" id="PR00947">
    <property type="entry name" value="CUTICLE"/>
</dbReference>